<comment type="similarity">
    <text evidence="1">Belongs to the LysR transcriptional regulatory family.</text>
</comment>
<evidence type="ECO:0000313" key="7">
    <source>
        <dbReference type="Proteomes" id="UP000680865"/>
    </source>
</evidence>
<dbReference type="Gene3D" id="1.10.10.10">
    <property type="entry name" value="Winged helix-like DNA-binding domain superfamily/Winged helix DNA-binding domain"/>
    <property type="match status" value="1"/>
</dbReference>
<evidence type="ECO:0000259" key="5">
    <source>
        <dbReference type="PROSITE" id="PS50931"/>
    </source>
</evidence>
<keyword evidence="7" id="KW-1185">Reference proteome</keyword>
<keyword evidence="2" id="KW-0805">Transcription regulation</keyword>
<feature type="domain" description="HTH lysR-type" evidence="5">
    <location>
        <begin position="3"/>
        <end position="60"/>
    </location>
</feature>
<evidence type="ECO:0000313" key="6">
    <source>
        <dbReference type="EMBL" id="GIM75969.1"/>
    </source>
</evidence>
<name>A0A919VRF0_9ACTN</name>
<dbReference type="InterPro" id="IPR005119">
    <property type="entry name" value="LysR_subst-bd"/>
</dbReference>
<evidence type="ECO:0000256" key="2">
    <source>
        <dbReference type="ARBA" id="ARBA00023015"/>
    </source>
</evidence>
<dbReference type="InterPro" id="IPR036388">
    <property type="entry name" value="WH-like_DNA-bd_sf"/>
</dbReference>
<dbReference type="PANTHER" id="PTHR30126:SF39">
    <property type="entry name" value="HTH-TYPE TRANSCRIPTIONAL REGULATOR CYSL"/>
    <property type="match status" value="1"/>
</dbReference>
<dbReference type="AlphaFoldDB" id="A0A919VRF0"/>
<dbReference type="GO" id="GO:0003700">
    <property type="term" value="F:DNA-binding transcription factor activity"/>
    <property type="evidence" value="ECO:0007669"/>
    <property type="project" value="InterPro"/>
</dbReference>
<dbReference type="InterPro" id="IPR036390">
    <property type="entry name" value="WH_DNA-bd_sf"/>
</dbReference>
<gene>
    <name evidence="6" type="ORF">Aco04nite_47960</name>
</gene>
<dbReference type="InterPro" id="IPR000847">
    <property type="entry name" value="LysR_HTH_N"/>
</dbReference>
<keyword evidence="3" id="KW-0238">DNA-binding</keyword>
<dbReference type="GO" id="GO:0000976">
    <property type="term" value="F:transcription cis-regulatory region binding"/>
    <property type="evidence" value="ECO:0007669"/>
    <property type="project" value="TreeGrafter"/>
</dbReference>
<proteinExistence type="inferred from homology"/>
<evidence type="ECO:0000256" key="4">
    <source>
        <dbReference type="ARBA" id="ARBA00023163"/>
    </source>
</evidence>
<dbReference type="SUPFAM" id="SSF46785">
    <property type="entry name" value="Winged helix' DNA-binding domain"/>
    <property type="match status" value="1"/>
</dbReference>
<dbReference type="SUPFAM" id="SSF53850">
    <property type="entry name" value="Periplasmic binding protein-like II"/>
    <property type="match status" value="1"/>
</dbReference>
<dbReference type="Proteomes" id="UP000680865">
    <property type="component" value="Unassembled WGS sequence"/>
</dbReference>
<protein>
    <submittedName>
        <fullName evidence="6">LysR family transcriptional regulator</fullName>
    </submittedName>
</protein>
<dbReference type="EMBL" id="BOQP01000026">
    <property type="protein sequence ID" value="GIM75969.1"/>
    <property type="molecule type" value="Genomic_DNA"/>
</dbReference>
<sequence length="319" mass="33590">MVMTPTQLRAYSAVVRQGSVKQAAAGLGVSESAVSLHIGQLRKELGDQLFTRTAAGLAFTPGGLRLASRATELLGLQDRTVLEVSAAGRGRRLLRIAASSLFAEHAAPGLLELFAKRAADLDVELSVRNPAHFESLLLSRSADIAIGPHPGAPDPALTSRPVMNYRVILTVAPGHPLAGIPAGPQRLRDQLWLLGPSAATEAGVVPSILRRLGVPEDHQQIFQSHAAALTEVKRGKGITAGLSFTIAQDVARGDLVHLTGPQVAFDAVWHSLLLAGDSTSPAAELSRFASTPRAIQAMMRGAGVTVGHFKPSIHVTLWS</sequence>
<evidence type="ECO:0000256" key="1">
    <source>
        <dbReference type="ARBA" id="ARBA00009437"/>
    </source>
</evidence>
<reference evidence="6" key="1">
    <citation type="submission" date="2021-03" db="EMBL/GenBank/DDBJ databases">
        <title>Whole genome shotgun sequence of Actinoplanes consettensis NBRC 14913.</title>
        <authorList>
            <person name="Komaki H."/>
            <person name="Tamura T."/>
        </authorList>
    </citation>
    <scope>NUCLEOTIDE SEQUENCE</scope>
    <source>
        <strain evidence="6">NBRC 14913</strain>
    </source>
</reference>
<dbReference type="Pfam" id="PF00126">
    <property type="entry name" value="HTH_1"/>
    <property type="match status" value="1"/>
</dbReference>
<accession>A0A919VRF0</accession>
<dbReference type="PROSITE" id="PS50931">
    <property type="entry name" value="HTH_LYSR"/>
    <property type="match status" value="1"/>
</dbReference>
<comment type="caution">
    <text evidence="6">The sequence shown here is derived from an EMBL/GenBank/DDBJ whole genome shotgun (WGS) entry which is preliminary data.</text>
</comment>
<organism evidence="6 7">
    <name type="scientific">Winogradskya consettensis</name>
    <dbReference type="NCBI Taxonomy" id="113560"/>
    <lineage>
        <taxon>Bacteria</taxon>
        <taxon>Bacillati</taxon>
        <taxon>Actinomycetota</taxon>
        <taxon>Actinomycetes</taxon>
        <taxon>Micromonosporales</taxon>
        <taxon>Micromonosporaceae</taxon>
        <taxon>Winogradskya</taxon>
    </lineage>
</organism>
<dbReference type="Pfam" id="PF03466">
    <property type="entry name" value="LysR_substrate"/>
    <property type="match status" value="1"/>
</dbReference>
<evidence type="ECO:0000256" key="3">
    <source>
        <dbReference type="ARBA" id="ARBA00023125"/>
    </source>
</evidence>
<dbReference type="PANTHER" id="PTHR30126">
    <property type="entry name" value="HTH-TYPE TRANSCRIPTIONAL REGULATOR"/>
    <property type="match status" value="1"/>
</dbReference>
<keyword evidence="4" id="KW-0804">Transcription</keyword>
<dbReference type="Gene3D" id="3.40.190.290">
    <property type="match status" value="1"/>
</dbReference>